<dbReference type="Proteomes" id="UP000828390">
    <property type="component" value="Unassembled WGS sequence"/>
</dbReference>
<protein>
    <submittedName>
        <fullName evidence="2">Uncharacterized protein</fullName>
    </submittedName>
</protein>
<gene>
    <name evidence="2" type="ORF">DPMN_191303</name>
</gene>
<organism evidence="2 3">
    <name type="scientific">Dreissena polymorpha</name>
    <name type="common">Zebra mussel</name>
    <name type="synonym">Mytilus polymorpha</name>
    <dbReference type="NCBI Taxonomy" id="45954"/>
    <lineage>
        <taxon>Eukaryota</taxon>
        <taxon>Metazoa</taxon>
        <taxon>Spiralia</taxon>
        <taxon>Lophotrochozoa</taxon>
        <taxon>Mollusca</taxon>
        <taxon>Bivalvia</taxon>
        <taxon>Autobranchia</taxon>
        <taxon>Heteroconchia</taxon>
        <taxon>Euheterodonta</taxon>
        <taxon>Imparidentia</taxon>
        <taxon>Neoheterodontei</taxon>
        <taxon>Myida</taxon>
        <taxon>Dreissenoidea</taxon>
        <taxon>Dreissenidae</taxon>
        <taxon>Dreissena</taxon>
    </lineage>
</organism>
<sequence>MQGPTRKLFGSLALYFTYAGTIFDIIPPSISFYGFADDHTASTRFKPILSEETEASTNSKHVHKK</sequence>
<keyword evidence="1" id="KW-0812">Transmembrane</keyword>
<evidence type="ECO:0000313" key="2">
    <source>
        <dbReference type="EMBL" id="KAH3690617.1"/>
    </source>
</evidence>
<comment type="caution">
    <text evidence="2">The sequence shown here is derived from an EMBL/GenBank/DDBJ whole genome shotgun (WGS) entry which is preliminary data.</text>
</comment>
<evidence type="ECO:0000313" key="3">
    <source>
        <dbReference type="Proteomes" id="UP000828390"/>
    </source>
</evidence>
<keyword evidence="3" id="KW-1185">Reference proteome</keyword>
<proteinExistence type="predicted"/>
<evidence type="ECO:0000256" key="1">
    <source>
        <dbReference type="SAM" id="Phobius"/>
    </source>
</evidence>
<dbReference type="AlphaFoldDB" id="A0A9D3Y0Y2"/>
<feature type="transmembrane region" description="Helical" evidence="1">
    <location>
        <begin position="12"/>
        <end position="36"/>
    </location>
</feature>
<keyword evidence="1" id="KW-0472">Membrane</keyword>
<keyword evidence="1" id="KW-1133">Transmembrane helix</keyword>
<reference evidence="2" key="1">
    <citation type="journal article" date="2019" name="bioRxiv">
        <title>The Genome of the Zebra Mussel, Dreissena polymorpha: A Resource for Invasive Species Research.</title>
        <authorList>
            <person name="McCartney M.A."/>
            <person name="Auch B."/>
            <person name="Kono T."/>
            <person name="Mallez S."/>
            <person name="Zhang Y."/>
            <person name="Obille A."/>
            <person name="Becker A."/>
            <person name="Abrahante J.E."/>
            <person name="Garbe J."/>
            <person name="Badalamenti J.P."/>
            <person name="Herman A."/>
            <person name="Mangelson H."/>
            <person name="Liachko I."/>
            <person name="Sullivan S."/>
            <person name="Sone E.D."/>
            <person name="Koren S."/>
            <person name="Silverstein K.A.T."/>
            <person name="Beckman K.B."/>
            <person name="Gohl D.M."/>
        </authorList>
    </citation>
    <scope>NUCLEOTIDE SEQUENCE</scope>
    <source>
        <strain evidence="2">Duluth1</strain>
        <tissue evidence="2">Whole animal</tissue>
    </source>
</reference>
<dbReference type="EMBL" id="JAIWYP010000058">
    <property type="protein sequence ID" value="KAH3690617.1"/>
    <property type="molecule type" value="Genomic_DNA"/>
</dbReference>
<accession>A0A9D3Y0Y2</accession>
<name>A0A9D3Y0Y2_DREPO</name>
<reference evidence="2" key="2">
    <citation type="submission" date="2020-11" db="EMBL/GenBank/DDBJ databases">
        <authorList>
            <person name="McCartney M.A."/>
            <person name="Auch B."/>
            <person name="Kono T."/>
            <person name="Mallez S."/>
            <person name="Becker A."/>
            <person name="Gohl D.M."/>
            <person name="Silverstein K.A.T."/>
            <person name="Koren S."/>
            <person name="Bechman K.B."/>
            <person name="Herman A."/>
            <person name="Abrahante J.E."/>
            <person name="Garbe J."/>
        </authorList>
    </citation>
    <scope>NUCLEOTIDE SEQUENCE</scope>
    <source>
        <strain evidence="2">Duluth1</strain>
        <tissue evidence="2">Whole animal</tissue>
    </source>
</reference>